<dbReference type="RefSeq" id="WP_117445485.1">
    <property type="nucleotide sequence ID" value="NZ_JADNBU010000011.1"/>
</dbReference>
<dbReference type="InterPro" id="IPR002173">
    <property type="entry name" value="Carboh/pur_kinase_PfkB_CS"/>
</dbReference>
<proteinExistence type="inferred from homology"/>
<feature type="domain" description="Carbohydrate kinase PfkB" evidence="9">
    <location>
        <begin position="9"/>
        <end position="289"/>
    </location>
</feature>
<comment type="catalytic activity">
    <reaction evidence="6 8">
        <text>beta-D-fructose 1-phosphate + ATP = beta-D-fructose 1,6-bisphosphate + ADP + H(+)</text>
        <dbReference type="Rhea" id="RHEA:14213"/>
        <dbReference type="ChEBI" id="CHEBI:15378"/>
        <dbReference type="ChEBI" id="CHEBI:30616"/>
        <dbReference type="ChEBI" id="CHEBI:32966"/>
        <dbReference type="ChEBI" id="CHEBI:138881"/>
        <dbReference type="ChEBI" id="CHEBI:456216"/>
        <dbReference type="EC" id="2.7.1.56"/>
    </reaction>
</comment>
<protein>
    <recommendedName>
        <fullName evidence="7">Tagatose-6-phosphate kinase</fullName>
        <ecNumber evidence="7">2.7.1.144</ecNumber>
    </recommendedName>
</protein>
<dbReference type="InterPro" id="IPR017583">
    <property type="entry name" value="Tagatose/fructose_Pkinase"/>
</dbReference>
<dbReference type="GO" id="GO:0008662">
    <property type="term" value="F:1-phosphofructokinase activity"/>
    <property type="evidence" value="ECO:0007669"/>
    <property type="project" value="UniProtKB-UniRule"/>
</dbReference>
<dbReference type="EMBL" id="QUSK01000003">
    <property type="protein sequence ID" value="RGD77883.1"/>
    <property type="molecule type" value="Genomic_DNA"/>
</dbReference>
<dbReference type="InterPro" id="IPR029056">
    <property type="entry name" value="Ribokinase-like"/>
</dbReference>
<dbReference type="NCBIfam" id="TIGR03168">
    <property type="entry name" value="1-PFK"/>
    <property type="match status" value="1"/>
</dbReference>
<accession>A0A3E3E7E3</accession>
<comment type="pathway">
    <text evidence="7">Carbohydrate metabolism; D-tagatose 6-phosphate degradation; D-glyceraldehyde 3-phosphate and glycerone phosphate from D-tagatose 6-phosphate: step 1/2.</text>
</comment>
<evidence type="ECO:0000313" key="10">
    <source>
        <dbReference type="EMBL" id="MDB7981494.1"/>
    </source>
</evidence>
<dbReference type="GO" id="GO:2001059">
    <property type="term" value="P:D-tagatose 6-phosphate catabolic process"/>
    <property type="evidence" value="ECO:0007669"/>
    <property type="project" value="UniProtKB-UniPathway"/>
</dbReference>
<evidence type="ECO:0000256" key="4">
    <source>
        <dbReference type="ARBA" id="ARBA00022777"/>
    </source>
</evidence>
<dbReference type="Proteomes" id="UP001212981">
    <property type="component" value="Unassembled WGS sequence"/>
</dbReference>
<organism evidence="11 12">
    <name type="scientific">Faecalicoccus pleomorphus</name>
    <dbReference type="NCBI Taxonomy" id="1323"/>
    <lineage>
        <taxon>Bacteria</taxon>
        <taxon>Bacillati</taxon>
        <taxon>Bacillota</taxon>
        <taxon>Erysipelotrichia</taxon>
        <taxon>Erysipelotrichales</taxon>
        <taxon>Erysipelotrichaceae</taxon>
        <taxon>Faecalicoccus</taxon>
    </lineage>
</organism>
<dbReference type="GO" id="GO:0005524">
    <property type="term" value="F:ATP binding"/>
    <property type="evidence" value="ECO:0007669"/>
    <property type="project" value="UniProtKB-UniRule"/>
</dbReference>
<dbReference type="InterPro" id="IPR011611">
    <property type="entry name" value="PfkB_dom"/>
</dbReference>
<name>A0A3E3E7E3_9FIRM</name>
<keyword evidence="4 8" id="KW-0418">Kinase</keyword>
<evidence type="ECO:0000256" key="7">
    <source>
        <dbReference type="PIRNR" id="PIRNR000535"/>
    </source>
</evidence>
<sequence>MIYTVTFNPSLDYIIQVDHFMTGQINKTTYEKILPGGKGINVAIVLANFGHESTALGFMAGFTGKEIEHRLENFGCSSSFIQVKEGFSRINVKMKSDEETEINGMGPAIQQEDIEKLFDQLKVLTDQDILVISGSIPSTLPDTMYEQIIEYVQPNHCKVVVDATNTLLMKVLRYHPFLIKPNNIELGEIFDVTLNTQEEVIPYAHKLQELGARNILVSMAGKGAVLLDESGKEYRLPAPRGNVINSVGAGDSMVAGFISGCIESNYDYEYAFLKGVCSGSASAFSENLCTKEEVEALMKTMKL</sequence>
<gene>
    <name evidence="11" type="primary">pfkB</name>
    <name evidence="11" type="ORF">DXC78_02060</name>
    <name evidence="10" type="ORF">PND82_01515</name>
</gene>
<comment type="similarity">
    <text evidence="1">Belongs to the carbohydrate kinase pfkB family.</text>
</comment>
<dbReference type="PIRSF" id="PIRSF000535">
    <property type="entry name" value="1PFK/6PFK/LacC"/>
    <property type="match status" value="1"/>
</dbReference>
<keyword evidence="2 7" id="KW-0808">Transferase</keyword>
<dbReference type="PROSITE" id="PS00584">
    <property type="entry name" value="PFKB_KINASES_2"/>
    <property type="match status" value="1"/>
</dbReference>
<dbReference type="Pfam" id="PF00294">
    <property type="entry name" value="PfkB"/>
    <property type="match status" value="1"/>
</dbReference>
<dbReference type="Proteomes" id="UP000260721">
    <property type="component" value="Unassembled WGS sequence"/>
</dbReference>
<dbReference type="NCBIfam" id="TIGR03828">
    <property type="entry name" value="pfkB"/>
    <property type="match status" value="1"/>
</dbReference>
<dbReference type="EC" id="2.7.1.144" evidence="7"/>
<dbReference type="FunFam" id="3.40.1190.20:FF:000001">
    <property type="entry name" value="Phosphofructokinase"/>
    <property type="match status" value="1"/>
</dbReference>
<dbReference type="EMBL" id="JAQLXO010000001">
    <property type="protein sequence ID" value="MDB7981494.1"/>
    <property type="molecule type" value="Genomic_DNA"/>
</dbReference>
<dbReference type="Gene3D" id="3.40.1190.20">
    <property type="match status" value="1"/>
</dbReference>
<comment type="catalytic activity">
    <reaction evidence="7">
        <text>D-tagatofuranose 6-phosphate + ATP = D-tagatofuranose 1,6-bisphosphate + ADP + H(+)</text>
        <dbReference type="Rhea" id="RHEA:12420"/>
        <dbReference type="ChEBI" id="CHEBI:15378"/>
        <dbReference type="ChEBI" id="CHEBI:30616"/>
        <dbReference type="ChEBI" id="CHEBI:58694"/>
        <dbReference type="ChEBI" id="CHEBI:58695"/>
        <dbReference type="ChEBI" id="CHEBI:456216"/>
        <dbReference type="EC" id="2.7.1.144"/>
    </reaction>
</comment>
<evidence type="ECO:0000313" key="11">
    <source>
        <dbReference type="EMBL" id="RGD77883.1"/>
    </source>
</evidence>
<comment type="similarity">
    <text evidence="7">Belongs to the carbohydrate kinase PfkB family. LacC subfamily.</text>
</comment>
<dbReference type="UniPathway" id="UPA00704">
    <property type="reaction ID" value="UER00715"/>
</dbReference>
<dbReference type="GO" id="GO:0005829">
    <property type="term" value="C:cytosol"/>
    <property type="evidence" value="ECO:0007669"/>
    <property type="project" value="TreeGrafter"/>
</dbReference>
<evidence type="ECO:0000313" key="12">
    <source>
        <dbReference type="Proteomes" id="UP000260721"/>
    </source>
</evidence>
<evidence type="ECO:0000256" key="8">
    <source>
        <dbReference type="RuleBase" id="RU369061"/>
    </source>
</evidence>
<dbReference type="GO" id="GO:0044281">
    <property type="term" value="P:small molecule metabolic process"/>
    <property type="evidence" value="ECO:0007669"/>
    <property type="project" value="UniProtKB-ARBA"/>
</dbReference>
<evidence type="ECO:0000256" key="5">
    <source>
        <dbReference type="ARBA" id="ARBA00022840"/>
    </source>
</evidence>
<dbReference type="SUPFAM" id="SSF53613">
    <property type="entry name" value="Ribokinase-like"/>
    <property type="match status" value="1"/>
</dbReference>
<dbReference type="PANTHER" id="PTHR46566">
    <property type="entry name" value="1-PHOSPHOFRUCTOKINASE-RELATED"/>
    <property type="match status" value="1"/>
</dbReference>
<dbReference type="InterPro" id="IPR022463">
    <property type="entry name" value="1-PFruKinase"/>
</dbReference>
<dbReference type="AlphaFoldDB" id="A0A3E3E7E3"/>
<keyword evidence="5 7" id="KW-0067">ATP-binding</keyword>
<keyword evidence="3 7" id="KW-0547">Nucleotide-binding</keyword>
<evidence type="ECO:0000256" key="6">
    <source>
        <dbReference type="ARBA" id="ARBA00047745"/>
    </source>
</evidence>
<dbReference type="GO" id="GO:0009024">
    <property type="term" value="F:tagatose-6-phosphate kinase activity"/>
    <property type="evidence" value="ECO:0007669"/>
    <property type="project" value="UniProtKB-EC"/>
</dbReference>
<evidence type="ECO:0000259" key="9">
    <source>
        <dbReference type="Pfam" id="PF00294"/>
    </source>
</evidence>
<evidence type="ECO:0000256" key="2">
    <source>
        <dbReference type="ARBA" id="ARBA00022679"/>
    </source>
</evidence>
<reference evidence="11 12" key="1">
    <citation type="submission" date="2018-08" db="EMBL/GenBank/DDBJ databases">
        <title>A genome reference for cultivated species of the human gut microbiota.</title>
        <authorList>
            <person name="Zou Y."/>
            <person name="Xue W."/>
            <person name="Luo G."/>
        </authorList>
    </citation>
    <scope>NUCLEOTIDE SEQUENCE [LARGE SCALE GENOMIC DNA]</scope>
    <source>
        <strain evidence="11 12">TF08-11</strain>
    </source>
</reference>
<dbReference type="GO" id="GO:0016052">
    <property type="term" value="P:carbohydrate catabolic process"/>
    <property type="evidence" value="ECO:0007669"/>
    <property type="project" value="UniProtKB-ARBA"/>
</dbReference>
<dbReference type="GO" id="GO:0005988">
    <property type="term" value="P:lactose metabolic process"/>
    <property type="evidence" value="ECO:0007669"/>
    <property type="project" value="UniProtKB-KW"/>
</dbReference>
<evidence type="ECO:0000256" key="3">
    <source>
        <dbReference type="ARBA" id="ARBA00022741"/>
    </source>
</evidence>
<keyword evidence="7" id="KW-0423">Lactose metabolism</keyword>
<dbReference type="STRING" id="1123313.GCA_000420345_00593"/>
<dbReference type="CDD" id="cd01164">
    <property type="entry name" value="FruK_PfkB_like"/>
    <property type="match status" value="1"/>
</dbReference>
<comment type="caution">
    <text evidence="11">The sequence shown here is derived from an EMBL/GenBank/DDBJ whole genome shotgun (WGS) entry which is preliminary data.</text>
</comment>
<comment type="function">
    <text evidence="8">Catalyzes the ATP-dependent phosphorylation of fructose-l-phosphate to fructose-l,6-bisphosphate.</text>
</comment>
<evidence type="ECO:0000256" key="1">
    <source>
        <dbReference type="ARBA" id="ARBA00005380"/>
    </source>
</evidence>
<reference evidence="10" key="2">
    <citation type="submission" date="2023-01" db="EMBL/GenBank/DDBJ databases">
        <title>Human gut microbiome strain richness.</title>
        <authorList>
            <person name="Chen-Liaw A."/>
        </authorList>
    </citation>
    <scope>NUCLEOTIDE SEQUENCE</scope>
    <source>
        <strain evidence="10">D8_m1001271B151109d0_201107</strain>
    </source>
</reference>
<dbReference type="PANTHER" id="PTHR46566:SF1">
    <property type="entry name" value="1-PHOSPHOFRUCTOKINASE"/>
    <property type="match status" value="1"/>
</dbReference>